<dbReference type="Proteomes" id="UP000198281">
    <property type="component" value="Unassembled WGS sequence"/>
</dbReference>
<keyword evidence="2" id="KW-1185">Reference proteome</keyword>
<reference evidence="2" key="1">
    <citation type="submission" date="2017-06" db="EMBL/GenBank/DDBJ databases">
        <authorList>
            <person name="Varghese N."/>
            <person name="Submissions S."/>
        </authorList>
    </citation>
    <scope>NUCLEOTIDE SEQUENCE [LARGE SCALE GENOMIC DNA]</scope>
    <source>
        <strain evidence="2">LNB2</strain>
    </source>
</reference>
<dbReference type="AlphaFoldDB" id="A0A239JIJ6"/>
<gene>
    <name evidence="1" type="ORF">SAMN06295912_13521</name>
</gene>
<protein>
    <submittedName>
        <fullName evidence="1">Uncharacterized protein</fullName>
    </submittedName>
</protein>
<dbReference type="EMBL" id="FZOS01000035">
    <property type="protein sequence ID" value="SNT05657.1"/>
    <property type="molecule type" value="Genomic_DNA"/>
</dbReference>
<name>A0A239JIJ6_9SPHN</name>
<organism evidence="1 2">
    <name type="scientific">Edaphosphingomonas laterariae</name>
    <dbReference type="NCBI Taxonomy" id="861865"/>
    <lineage>
        <taxon>Bacteria</taxon>
        <taxon>Pseudomonadati</taxon>
        <taxon>Pseudomonadota</taxon>
        <taxon>Alphaproteobacteria</taxon>
        <taxon>Sphingomonadales</taxon>
        <taxon>Rhizorhabdaceae</taxon>
        <taxon>Edaphosphingomonas</taxon>
    </lineage>
</organism>
<evidence type="ECO:0000313" key="2">
    <source>
        <dbReference type="Proteomes" id="UP000198281"/>
    </source>
</evidence>
<evidence type="ECO:0000313" key="1">
    <source>
        <dbReference type="EMBL" id="SNT05657.1"/>
    </source>
</evidence>
<accession>A0A239JIJ6</accession>
<proteinExistence type="predicted"/>
<sequence length="52" mass="6165">MTRKITIETDDFGKRWHVFPLGDGGWKRCGGPKFCRECNREAVRREAMRRPI</sequence>